<feature type="region of interest" description="Disordered" evidence="1">
    <location>
        <begin position="577"/>
        <end position="632"/>
    </location>
</feature>
<proteinExistence type="predicted"/>
<evidence type="ECO:0000313" key="3">
    <source>
        <dbReference type="Proteomes" id="UP000030746"/>
    </source>
</evidence>
<feature type="compositionally biased region" description="Polar residues" evidence="1">
    <location>
        <begin position="931"/>
        <end position="951"/>
    </location>
</feature>
<name>V3ZRB2_LOTGI</name>
<gene>
    <name evidence="2" type="ORF">LOTGIDRAFT_236582</name>
</gene>
<feature type="region of interest" description="Disordered" evidence="1">
    <location>
        <begin position="1"/>
        <end position="50"/>
    </location>
</feature>
<dbReference type="Proteomes" id="UP000030746">
    <property type="component" value="Unassembled WGS sequence"/>
</dbReference>
<dbReference type="HOGENOM" id="CLU_244909_0_0_1"/>
<feature type="compositionally biased region" description="Basic and acidic residues" evidence="1">
    <location>
        <begin position="73"/>
        <end position="90"/>
    </location>
</feature>
<feature type="region of interest" description="Disordered" evidence="1">
    <location>
        <begin position="830"/>
        <end position="898"/>
    </location>
</feature>
<dbReference type="OrthoDB" id="261433at2759"/>
<feature type="region of interest" description="Disordered" evidence="1">
    <location>
        <begin position="927"/>
        <end position="968"/>
    </location>
</feature>
<accession>V3ZRB2</accession>
<keyword evidence="3" id="KW-1185">Reference proteome</keyword>
<feature type="compositionally biased region" description="Basic and acidic residues" evidence="1">
    <location>
        <begin position="577"/>
        <end position="610"/>
    </location>
</feature>
<organism evidence="2 3">
    <name type="scientific">Lottia gigantea</name>
    <name type="common">Giant owl limpet</name>
    <dbReference type="NCBI Taxonomy" id="225164"/>
    <lineage>
        <taxon>Eukaryota</taxon>
        <taxon>Metazoa</taxon>
        <taxon>Spiralia</taxon>
        <taxon>Lophotrochozoa</taxon>
        <taxon>Mollusca</taxon>
        <taxon>Gastropoda</taxon>
        <taxon>Patellogastropoda</taxon>
        <taxon>Lottioidea</taxon>
        <taxon>Lottiidae</taxon>
        <taxon>Lottia</taxon>
    </lineage>
</organism>
<reference evidence="2 3" key="1">
    <citation type="journal article" date="2013" name="Nature">
        <title>Insights into bilaterian evolution from three spiralian genomes.</title>
        <authorList>
            <person name="Simakov O."/>
            <person name="Marletaz F."/>
            <person name="Cho S.J."/>
            <person name="Edsinger-Gonzales E."/>
            <person name="Havlak P."/>
            <person name="Hellsten U."/>
            <person name="Kuo D.H."/>
            <person name="Larsson T."/>
            <person name="Lv J."/>
            <person name="Arendt D."/>
            <person name="Savage R."/>
            <person name="Osoegawa K."/>
            <person name="de Jong P."/>
            <person name="Grimwood J."/>
            <person name="Chapman J.A."/>
            <person name="Shapiro H."/>
            <person name="Aerts A."/>
            <person name="Otillar R.P."/>
            <person name="Terry A.Y."/>
            <person name="Boore J.L."/>
            <person name="Grigoriev I.V."/>
            <person name="Lindberg D.R."/>
            <person name="Seaver E.C."/>
            <person name="Weisblat D.A."/>
            <person name="Putnam N.H."/>
            <person name="Rokhsar D.S."/>
        </authorList>
    </citation>
    <scope>NUCLEOTIDE SEQUENCE [LARGE SCALE GENOMIC DNA]</scope>
</reference>
<sequence length="1586" mass="178792">MSGGNYNPGDSSASSSFGGSKQRSSDGFHTSSSYSSHSSSFQSASGTSHGTDAIASDLLTEKSFLNKAEAQPADERTVENRRQISDETRRVTRPPTRIQCKSCELNGQTYKGHSRFEYREGCINHRCICHCDGSYNCPPTSSTDMCERENLENPNCGTCSVQEREIKGNSYFDMKEDCTLFKNCICRCNGSYECSGQRAENLCPSEIDPTDPPYVEMPTDLDDTDEEDPPQQCQRCYAHGRYHDGNTRFTHLDDCIEYDCDCFCSGEWECPAERAQNICDFDDEQPSTCNECEVNGEFFDGNSYFKRQNGCTEYTCNCHCDGTYDCPINLAKDICESNQTKTCSQCEVSETETYPGESDFVIRKECIQYQCRCNCNGSWNCPGSEARNVCKGEQLGGCRNCEISQNEYYQGDTNFNLTKGCIGYSCKCFCNGSWSCPGEDARDTCKGEVIGGCKSCTLSDREYYPGETDFEMKRGCILYQCRCNCDGGWNCPGFKAKDVCKNPDSETTYTKQTCSPCRISRGEIHQPNTYFDMERGCYQYNCTCNCDGSHSCPQSPTKNICDVSPDQTNEFRERQEREFQRQRQREQERMRQEQQRLAFERQRQREEAIRNARQRSRFETTQTDNTQDIERRRERARRLRERTEYERSRKTRVEAGAVESNRRVEATNNRRVDAIGNRRVETTNNRRAETTNNRRGEATYNGRAETTNNRRVETTNYRRGEATYNGRAETTNNRRTETTNNRRAGTSNNRRVETTNTERQANRNEKNGTFIPEYTQPCLKCSFAGKTHPGNTRFEYTRGCYTYNCSCDCNGRWNCDRDNVVYTCNRTRNNPVRQVSPQPRRETPTYRVTSNRQANSRVSNAAALSNPDTSSQQNAQSTRRTYPVYHASQPRNVPLKNYGTSNVRYSQQTVLKTNPAATDILRNNRKIDGSANHNEQTVSATRYEQQSSNGASHLGKGTHSMHTSTHHSYRQTNPFLRYTQPIGLPGYRIVPQPGSPDFRPLPPLPGYRTQTHSSSFAKYPINPSTHNLGSRQIIPSNVPSIKTPTYPVGGVGVSYPPGTDETTNLDSCQRCLADGKYYSVNDKFDMNRNCVIYKCRCMCNGNYRCAITPNPTCQSGTVDKKCGNCYVGGLVYPGNMGFQQRKGCFELTCQCKCDGTYDCPEEKKVNLCPSNGPALPTVSNIQSDCAMCDIEGQTYAGNSQFKIYKQCFVYNCNCDCKGEWKCSGEHASGCISANGAVTVGYPDLKKSGSCTKCVVHDESYSPNTNFTLTQGCSQYNCLCNCDGNWYCPSQSPRVTCDARAIQRKESSCQSCDVRGTIYPADATFVLREGCHQHTCTCNCDGTWRCPYNSTINVCETRRDSSESGQGVCKSCDVNGKKYMTNSKFKFREGCALYSCQCFCNGSWECPSEKVENMCRAPDYRIDGCKECRVSNHSYPGGSPFSYKEGCWEFNCMCGCDGKYSCPPDRSVDVCESAGSVSSRCKPCVIESKVIRSKSSFNLRQGCNEYICECGCDGKLNCPEERSINTCELEGKPGISKTDKVAQGCKVANRTYFRRIFGYTENCLQYTCICYDNGAWRCPASKTKRVC</sequence>
<evidence type="ECO:0000313" key="2">
    <source>
        <dbReference type="EMBL" id="ESO83411.1"/>
    </source>
</evidence>
<feature type="region of interest" description="Disordered" evidence="1">
    <location>
        <begin position="649"/>
        <end position="668"/>
    </location>
</feature>
<feature type="region of interest" description="Disordered" evidence="1">
    <location>
        <begin position="67"/>
        <end position="93"/>
    </location>
</feature>
<dbReference type="RefSeq" id="XP_009065842.1">
    <property type="nucleotide sequence ID" value="XM_009067594.1"/>
</dbReference>
<dbReference type="GeneID" id="20250192"/>
<feature type="region of interest" description="Disordered" evidence="1">
    <location>
        <begin position="727"/>
        <end position="762"/>
    </location>
</feature>
<protein>
    <submittedName>
        <fullName evidence="2">Uncharacterized protein</fullName>
    </submittedName>
</protein>
<evidence type="ECO:0000256" key="1">
    <source>
        <dbReference type="SAM" id="MobiDB-lite"/>
    </source>
</evidence>
<dbReference type="OMA" id="ICKTHTN"/>
<dbReference type="KEGG" id="lgi:LOTGIDRAFT_236582"/>
<feature type="compositionally biased region" description="Polar residues" evidence="1">
    <location>
        <begin position="846"/>
        <end position="880"/>
    </location>
</feature>
<dbReference type="EMBL" id="KB203683">
    <property type="protein sequence ID" value="ESO83411.1"/>
    <property type="molecule type" value="Genomic_DNA"/>
</dbReference>
<feature type="compositionally biased region" description="Low complexity" evidence="1">
    <location>
        <begin position="9"/>
        <end position="48"/>
    </location>
</feature>
<dbReference type="CTD" id="20250192"/>